<keyword evidence="2" id="KW-0479">Metal-binding</keyword>
<evidence type="ECO:0000256" key="2">
    <source>
        <dbReference type="ARBA" id="ARBA00022723"/>
    </source>
</evidence>
<sequence length="322" mass="35625">MKKIGIGTFPAVIIVLVVVYALIKWGIPAASRQITSLPFPLPVPGTVMFFYMTLTVVALFLMVTFSDEGMSDFLRPIKKLLRGGYGNITRAAVLLALPVLAAWQAYDITVPRAQVPASLRIQHPSSNFPVSMEALQNPFDKPTDAEIDAFVEQARANEVKFIAQVQPDIDVWLDEQDPDHVLEFFPVEPVKKLLAELNGGGDVSRQTAEAALMEKNLFEGRALYAMNCRACHGDSVAGDGPMADGFKLRPLNFTDNGTIETIVVGYTFWRVANGGPGLPIEATPWDSAMPEWKLNLTEEERWKIILAEYNLAQKTPRIPETH</sequence>
<evidence type="ECO:0000313" key="6">
    <source>
        <dbReference type="EMBL" id="VAW10094.1"/>
    </source>
</evidence>
<feature type="transmembrane region" description="Helical" evidence="4">
    <location>
        <begin position="47"/>
        <end position="66"/>
    </location>
</feature>
<keyword evidence="4" id="KW-0812">Transmembrane</keyword>
<reference evidence="6" key="1">
    <citation type="submission" date="2018-06" db="EMBL/GenBank/DDBJ databases">
        <authorList>
            <person name="Zhirakovskaya E."/>
        </authorList>
    </citation>
    <scope>NUCLEOTIDE SEQUENCE</scope>
</reference>
<protein>
    <recommendedName>
        <fullName evidence="5">Cytochrome c domain-containing protein</fullName>
    </recommendedName>
</protein>
<keyword evidence="4" id="KW-0472">Membrane</keyword>
<evidence type="ECO:0000256" key="4">
    <source>
        <dbReference type="SAM" id="Phobius"/>
    </source>
</evidence>
<name>A0A3B0TN87_9ZZZZ</name>
<keyword evidence="3" id="KW-0408">Iron</keyword>
<dbReference type="InterPro" id="IPR036909">
    <property type="entry name" value="Cyt_c-like_dom_sf"/>
</dbReference>
<feature type="domain" description="Cytochrome c" evidence="5">
    <location>
        <begin position="215"/>
        <end position="312"/>
    </location>
</feature>
<dbReference type="PROSITE" id="PS51007">
    <property type="entry name" value="CYTC"/>
    <property type="match status" value="1"/>
</dbReference>
<dbReference type="Pfam" id="PF13442">
    <property type="entry name" value="Cytochrome_CBB3"/>
    <property type="match status" value="1"/>
</dbReference>
<gene>
    <name evidence="6" type="ORF">MNBD_ALPHA09-1097</name>
</gene>
<organism evidence="6">
    <name type="scientific">hydrothermal vent metagenome</name>
    <dbReference type="NCBI Taxonomy" id="652676"/>
    <lineage>
        <taxon>unclassified sequences</taxon>
        <taxon>metagenomes</taxon>
        <taxon>ecological metagenomes</taxon>
    </lineage>
</organism>
<proteinExistence type="predicted"/>
<dbReference type="SUPFAM" id="SSF46626">
    <property type="entry name" value="Cytochrome c"/>
    <property type="match status" value="1"/>
</dbReference>
<keyword evidence="1" id="KW-0349">Heme</keyword>
<feature type="transmembrane region" description="Helical" evidence="4">
    <location>
        <begin position="87"/>
        <end position="106"/>
    </location>
</feature>
<feature type="transmembrane region" description="Helical" evidence="4">
    <location>
        <begin position="7"/>
        <end position="27"/>
    </location>
</feature>
<dbReference type="GO" id="GO:0020037">
    <property type="term" value="F:heme binding"/>
    <property type="evidence" value="ECO:0007669"/>
    <property type="project" value="InterPro"/>
</dbReference>
<dbReference type="AlphaFoldDB" id="A0A3B0TN87"/>
<accession>A0A3B0TN87</accession>
<dbReference type="GO" id="GO:0009055">
    <property type="term" value="F:electron transfer activity"/>
    <property type="evidence" value="ECO:0007669"/>
    <property type="project" value="InterPro"/>
</dbReference>
<evidence type="ECO:0000256" key="1">
    <source>
        <dbReference type="ARBA" id="ARBA00022617"/>
    </source>
</evidence>
<dbReference type="GO" id="GO:0046872">
    <property type="term" value="F:metal ion binding"/>
    <property type="evidence" value="ECO:0007669"/>
    <property type="project" value="UniProtKB-KW"/>
</dbReference>
<dbReference type="EMBL" id="UOEM01000004">
    <property type="protein sequence ID" value="VAW10094.1"/>
    <property type="molecule type" value="Genomic_DNA"/>
</dbReference>
<evidence type="ECO:0000256" key="3">
    <source>
        <dbReference type="ARBA" id="ARBA00023004"/>
    </source>
</evidence>
<dbReference type="Gene3D" id="1.10.760.10">
    <property type="entry name" value="Cytochrome c-like domain"/>
    <property type="match status" value="1"/>
</dbReference>
<dbReference type="InterPro" id="IPR009056">
    <property type="entry name" value="Cyt_c-like_dom"/>
</dbReference>
<evidence type="ECO:0000259" key="5">
    <source>
        <dbReference type="PROSITE" id="PS51007"/>
    </source>
</evidence>
<keyword evidence="4" id="KW-1133">Transmembrane helix</keyword>